<sequence>MGRPRVVRTPSEEREFQLRRKEARRARLRNRTEEQLAIARARNAAAQRRRRESNAEVRQRELEARRQRRQDPEVRRLEAAKHRARREDAAVRLREAEARRRRRLNSEIQKRENESEADWQLRLRQRKELSKGLYPCDICLSLTLEGGLSAVPTADVPLLAAEFPDEDVDRFALCSSCSAVFTTVATRALARSDSDSHPASPTRLCEYSMYSEAVQHDVKTVAPPQKTPARRCVATTEPKLRPTWPSRAYAESSSSTAAAAATPRPSTVTFRASATPKLPRQLV</sequence>
<keyword evidence="2" id="KW-1185">Reference proteome</keyword>
<name>A0ACB7RMC8_HYAAI</name>
<reference evidence="1" key="1">
    <citation type="submission" date="2020-05" db="EMBL/GenBank/DDBJ databases">
        <title>Large-scale comparative analyses of tick genomes elucidate their genetic diversity and vector capacities.</title>
        <authorList>
            <person name="Jia N."/>
            <person name="Wang J."/>
            <person name="Shi W."/>
            <person name="Du L."/>
            <person name="Sun Y."/>
            <person name="Zhan W."/>
            <person name="Jiang J."/>
            <person name="Wang Q."/>
            <person name="Zhang B."/>
            <person name="Ji P."/>
            <person name="Sakyi L.B."/>
            <person name="Cui X."/>
            <person name="Yuan T."/>
            <person name="Jiang B."/>
            <person name="Yang W."/>
            <person name="Lam T.T.-Y."/>
            <person name="Chang Q."/>
            <person name="Ding S."/>
            <person name="Wang X."/>
            <person name="Zhu J."/>
            <person name="Ruan X."/>
            <person name="Zhao L."/>
            <person name="Wei J."/>
            <person name="Que T."/>
            <person name="Du C."/>
            <person name="Cheng J."/>
            <person name="Dai P."/>
            <person name="Han X."/>
            <person name="Huang E."/>
            <person name="Gao Y."/>
            <person name="Liu J."/>
            <person name="Shao H."/>
            <person name="Ye R."/>
            <person name="Li L."/>
            <person name="Wei W."/>
            <person name="Wang X."/>
            <person name="Wang C."/>
            <person name="Yang T."/>
            <person name="Huo Q."/>
            <person name="Li W."/>
            <person name="Guo W."/>
            <person name="Chen H."/>
            <person name="Zhou L."/>
            <person name="Ni X."/>
            <person name="Tian J."/>
            <person name="Zhou Y."/>
            <person name="Sheng Y."/>
            <person name="Liu T."/>
            <person name="Pan Y."/>
            <person name="Xia L."/>
            <person name="Li J."/>
            <person name="Zhao F."/>
            <person name="Cao W."/>
        </authorList>
    </citation>
    <scope>NUCLEOTIDE SEQUENCE</scope>
    <source>
        <strain evidence="1">Hyas-2018</strain>
    </source>
</reference>
<organism evidence="1 2">
    <name type="scientific">Hyalomma asiaticum</name>
    <name type="common">Tick</name>
    <dbReference type="NCBI Taxonomy" id="266040"/>
    <lineage>
        <taxon>Eukaryota</taxon>
        <taxon>Metazoa</taxon>
        <taxon>Ecdysozoa</taxon>
        <taxon>Arthropoda</taxon>
        <taxon>Chelicerata</taxon>
        <taxon>Arachnida</taxon>
        <taxon>Acari</taxon>
        <taxon>Parasitiformes</taxon>
        <taxon>Ixodida</taxon>
        <taxon>Ixodoidea</taxon>
        <taxon>Ixodidae</taxon>
        <taxon>Hyalomminae</taxon>
        <taxon>Hyalomma</taxon>
    </lineage>
</organism>
<dbReference type="Proteomes" id="UP000821845">
    <property type="component" value="Chromosome 8"/>
</dbReference>
<protein>
    <submittedName>
        <fullName evidence="1">Uncharacterized protein</fullName>
    </submittedName>
</protein>
<evidence type="ECO:0000313" key="2">
    <source>
        <dbReference type="Proteomes" id="UP000821845"/>
    </source>
</evidence>
<evidence type="ECO:0000313" key="1">
    <source>
        <dbReference type="EMBL" id="KAH6924107.1"/>
    </source>
</evidence>
<comment type="caution">
    <text evidence="1">The sequence shown here is derived from an EMBL/GenBank/DDBJ whole genome shotgun (WGS) entry which is preliminary data.</text>
</comment>
<accession>A0ACB7RMC8</accession>
<proteinExistence type="predicted"/>
<dbReference type="EMBL" id="CM023488">
    <property type="protein sequence ID" value="KAH6924107.1"/>
    <property type="molecule type" value="Genomic_DNA"/>
</dbReference>
<gene>
    <name evidence="1" type="ORF">HPB50_012010</name>
</gene>